<feature type="domain" description="ABC transporter" evidence="14">
    <location>
        <begin position="6"/>
        <end position="254"/>
    </location>
</feature>
<evidence type="ECO:0000256" key="6">
    <source>
        <dbReference type="ARBA" id="ARBA00022840"/>
    </source>
</evidence>
<evidence type="ECO:0000256" key="13">
    <source>
        <dbReference type="ARBA" id="ARBA00048610"/>
    </source>
</evidence>
<evidence type="ECO:0000256" key="2">
    <source>
        <dbReference type="ARBA" id="ARBA00005417"/>
    </source>
</evidence>
<keyword evidence="7" id="KW-1278">Translocase</keyword>
<name>A0ABN0MN99_CHLPS</name>
<evidence type="ECO:0000256" key="7">
    <source>
        <dbReference type="ARBA" id="ARBA00022967"/>
    </source>
</evidence>
<dbReference type="Proteomes" id="UP000014627">
    <property type="component" value="Unassembled WGS sequence"/>
</dbReference>
<dbReference type="InterPro" id="IPR027417">
    <property type="entry name" value="P-loop_NTPase"/>
</dbReference>
<dbReference type="SMART" id="SM00382">
    <property type="entry name" value="AAA"/>
    <property type="match status" value="1"/>
</dbReference>
<sequence length="288" mass="31882">MPDTLLNIRNLTIASNNPRRLLIDNLSLSIKKRHSLALVGENGSGKTTITKAILGFLPDNCEILEGDIFFENTNLKTLSYKKFQKIRGKKIATVLQNAIGSLTPSMRIGAQIVETLRQHNPITKQEAYAKALELLSSVCIPNPERCFHLYPFELSGGMRQRTVIAISLASSPELILADEPTTALDSVSQAQVLRILRKVHKEHHTAMLLVTHNLALVTELCDDIAIIKDGQLVETGSVKEIFSSPQHPYTKRLLKAVSKIPLTASSSPILKAKLENLRNTDTLQTTYD</sequence>
<evidence type="ECO:0000256" key="9">
    <source>
        <dbReference type="ARBA" id="ARBA00023136"/>
    </source>
</evidence>
<dbReference type="Pfam" id="PF08352">
    <property type="entry name" value="oligo_HPY"/>
    <property type="match status" value="1"/>
</dbReference>
<evidence type="ECO:0000256" key="12">
    <source>
        <dbReference type="ARBA" id="ARBA00044143"/>
    </source>
</evidence>
<evidence type="ECO:0000256" key="4">
    <source>
        <dbReference type="ARBA" id="ARBA00022475"/>
    </source>
</evidence>
<dbReference type="EMBL" id="ATLC01000056">
    <property type="protein sequence ID" value="EPJ27395.1"/>
    <property type="molecule type" value="Genomic_DNA"/>
</dbReference>
<accession>A0ABN0MN99</accession>
<gene>
    <name evidence="15" type="ORF">CP99DC5_1059</name>
</gene>
<dbReference type="CDD" id="cd03257">
    <property type="entry name" value="ABC_NikE_OppD_transporters"/>
    <property type="match status" value="1"/>
</dbReference>
<evidence type="ECO:0000259" key="14">
    <source>
        <dbReference type="PROSITE" id="PS50893"/>
    </source>
</evidence>
<dbReference type="InterPro" id="IPR013563">
    <property type="entry name" value="Oligopep_ABC_C"/>
</dbReference>
<evidence type="ECO:0000256" key="1">
    <source>
        <dbReference type="ARBA" id="ARBA00004417"/>
    </source>
</evidence>
<dbReference type="RefSeq" id="WP_006343271.1">
    <property type="nucleotide sequence ID" value="NZ_KE356190.1"/>
</dbReference>
<keyword evidence="3" id="KW-0813">Transport</keyword>
<evidence type="ECO:0000313" key="16">
    <source>
        <dbReference type="Proteomes" id="UP000014627"/>
    </source>
</evidence>
<dbReference type="InterPro" id="IPR050388">
    <property type="entry name" value="ABC_Ni/Peptide_Import"/>
</dbReference>
<dbReference type="Gene3D" id="3.40.50.300">
    <property type="entry name" value="P-loop containing nucleotide triphosphate hydrolases"/>
    <property type="match status" value="1"/>
</dbReference>
<evidence type="ECO:0000256" key="10">
    <source>
        <dbReference type="ARBA" id="ARBA00038669"/>
    </source>
</evidence>
<dbReference type="EC" id="7.2.2.11" evidence="11"/>
<comment type="catalytic activity">
    <reaction evidence="13">
        <text>Ni(2+)(out) + ATP + H2O = Ni(2+)(in) + ADP + phosphate + H(+)</text>
        <dbReference type="Rhea" id="RHEA:15557"/>
        <dbReference type="ChEBI" id="CHEBI:15377"/>
        <dbReference type="ChEBI" id="CHEBI:15378"/>
        <dbReference type="ChEBI" id="CHEBI:30616"/>
        <dbReference type="ChEBI" id="CHEBI:43474"/>
        <dbReference type="ChEBI" id="CHEBI:49786"/>
        <dbReference type="ChEBI" id="CHEBI:456216"/>
        <dbReference type="EC" id="7.2.2.11"/>
    </reaction>
    <physiologicalReaction direction="left-to-right" evidence="13">
        <dbReference type="Rhea" id="RHEA:15558"/>
    </physiologicalReaction>
</comment>
<keyword evidence="9" id="KW-0472">Membrane</keyword>
<comment type="subunit">
    <text evidence="10">The complex is composed of two ATP-binding proteins (NikD and NikE), two transmembrane proteins (NikB and NikC) and a solute-binding protein (NikA).</text>
</comment>
<reference evidence="15 16" key="1">
    <citation type="submission" date="2013-04" db="EMBL/GenBank/DDBJ databases">
        <title>Genome sequence of Chlamydia psittaci 99DC5.</title>
        <authorList>
            <person name="Huot-Creasy H."/>
            <person name="McCracken C.L."/>
            <person name="Humphries M."/>
            <person name="Sachse K."/>
            <person name="Laroucau K."/>
            <person name="Bavoil P."/>
            <person name="Myers G.S."/>
        </authorList>
    </citation>
    <scope>NUCLEOTIDE SEQUENCE [LARGE SCALE GENOMIC DNA]</scope>
    <source>
        <strain evidence="15 16">99DC5</strain>
    </source>
</reference>
<dbReference type="Pfam" id="PF00005">
    <property type="entry name" value="ABC_tran"/>
    <property type="match status" value="1"/>
</dbReference>
<keyword evidence="4" id="KW-1003">Cell membrane</keyword>
<evidence type="ECO:0000256" key="3">
    <source>
        <dbReference type="ARBA" id="ARBA00022448"/>
    </source>
</evidence>
<dbReference type="InterPro" id="IPR003439">
    <property type="entry name" value="ABC_transporter-like_ATP-bd"/>
</dbReference>
<comment type="caution">
    <text evidence="15">The sequence shown here is derived from an EMBL/GenBank/DDBJ whole genome shotgun (WGS) entry which is preliminary data.</text>
</comment>
<keyword evidence="16" id="KW-1185">Reference proteome</keyword>
<dbReference type="PANTHER" id="PTHR43297">
    <property type="entry name" value="OLIGOPEPTIDE TRANSPORT ATP-BINDING PROTEIN APPD"/>
    <property type="match status" value="1"/>
</dbReference>
<keyword evidence="8" id="KW-0406">Ion transport</keyword>
<keyword evidence="5" id="KW-0547">Nucleotide-binding</keyword>
<evidence type="ECO:0000256" key="8">
    <source>
        <dbReference type="ARBA" id="ARBA00023065"/>
    </source>
</evidence>
<proteinExistence type="inferred from homology"/>
<dbReference type="InterPro" id="IPR003593">
    <property type="entry name" value="AAA+_ATPase"/>
</dbReference>
<protein>
    <recommendedName>
        <fullName evidence="12">Nickel import system ATP-binding protein NikD</fullName>
        <ecNumber evidence="11">7.2.2.11</ecNumber>
    </recommendedName>
</protein>
<comment type="similarity">
    <text evidence="2">Belongs to the ABC transporter superfamily.</text>
</comment>
<evidence type="ECO:0000313" key="15">
    <source>
        <dbReference type="EMBL" id="EPJ27395.1"/>
    </source>
</evidence>
<dbReference type="SUPFAM" id="SSF52540">
    <property type="entry name" value="P-loop containing nucleoside triphosphate hydrolases"/>
    <property type="match status" value="1"/>
</dbReference>
<organism evidence="15 16">
    <name type="scientific">Chlamydia psittaci 99DC5</name>
    <dbReference type="NCBI Taxonomy" id="1112251"/>
    <lineage>
        <taxon>Bacteria</taxon>
        <taxon>Pseudomonadati</taxon>
        <taxon>Chlamydiota</taxon>
        <taxon>Chlamydiia</taxon>
        <taxon>Chlamydiales</taxon>
        <taxon>Chlamydiaceae</taxon>
        <taxon>Chlamydia/Chlamydophila group</taxon>
        <taxon>Chlamydia</taxon>
    </lineage>
</organism>
<keyword evidence="6" id="KW-0067">ATP-binding</keyword>
<comment type="subcellular location">
    <subcellularLocation>
        <location evidence="1">Cell inner membrane</location>
        <topology evidence="1">Peripheral membrane protein</topology>
    </subcellularLocation>
</comment>
<evidence type="ECO:0000256" key="11">
    <source>
        <dbReference type="ARBA" id="ARBA00039098"/>
    </source>
</evidence>
<dbReference type="PROSITE" id="PS50893">
    <property type="entry name" value="ABC_TRANSPORTER_2"/>
    <property type="match status" value="1"/>
</dbReference>
<evidence type="ECO:0000256" key="5">
    <source>
        <dbReference type="ARBA" id="ARBA00022741"/>
    </source>
</evidence>
<dbReference type="PANTHER" id="PTHR43297:SF13">
    <property type="entry name" value="NICKEL ABC TRANSPORTER, ATP-BINDING PROTEIN"/>
    <property type="match status" value="1"/>
</dbReference>
<dbReference type="GeneID" id="12243058"/>